<gene>
    <name evidence="3" type="ORF">KGD84_11560</name>
</gene>
<dbReference type="InterPro" id="IPR057326">
    <property type="entry name" value="KR_dom"/>
</dbReference>
<evidence type="ECO:0000259" key="2">
    <source>
        <dbReference type="SMART" id="SM00822"/>
    </source>
</evidence>
<organism evidence="3 4">
    <name type="scientific">Nocardiopsis changdeensis</name>
    <dbReference type="NCBI Taxonomy" id="2831969"/>
    <lineage>
        <taxon>Bacteria</taxon>
        <taxon>Bacillati</taxon>
        <taxon>Actinomycetota</taxon>
        <taxon>Actinomycetes</taxon>
        <taxon>Streptosporangiales</taxon>
        <taxon>Nocardiopsidaceae</taxon>
        <taxon>Nocardiopsis</taxon>
    </lineage>
</organism>
<dbReference type="EMBL" id="CP074133">
    <property type="protein sequence ID" value="QUX24838.1"/>
    <property type="molecule type" value="Genomic_DNA"/>
</dbReference>
<dbReference type="SUPFAM" id="SSF51735">
    <property type="entry name" value="NAD(P)-binding Rossmann-fold domains"/>
    <property type="match status" value="1"/>
</dbReference>
<protein>
    <submittedName>
        <fullName evidence="3">KR domain-containing protein</fullName>
    </submittedName>
</protein>
<dbReference type="Pfam" id="PF08659">
    <property type="entry name" value="KR"/>
    <property type="match status" value="1"/>
</dbReference>
<evidence type="ECO:0000313" key="4">
    <source>
        <dbReference type="Proteomes" id="UP000676079"/>
    </source>
</evidence>
<dbReference type="InterPro" id="IPR013968">
    <property type="entry name" value="PKS_KR"/>
</dbReference>
<reference evidence="3 4" key="1">
    <citation type="submission" date="2021-05" db="EMBL/GenBank/DDBJ databases">
        <title>Direct Submission.</title>
        <authorList>
            <person name="Li K."/>
            <person name="Gao J."/>
        </authorList>
    </citation>
    <scope>NUCLEOTIDE SEQUENCE [LARGE SCALE GENOMIC DNA]</scope>
    <source>
        <strain evidence="3 4">Mg02</strain>
    </source>
</reference>
<dbReference type="InterPro" id="IPR036291">
    <property type="entry name" value="NAD(P)-bd_dom_sf"/>
</dbReference>
<feature type="domain" description="Ketoreductase" evidence="2">
    <location>
        <begin position="134"/>
        <end position="312"/>
    </location>
</feature>
<sequence length="482" mass="49874">MPISPAGPVLHGGGPHGADLVFREDDAVGRGPRNAPARTVVDAGPGRVRVRAGSRWYPGDGDRLLEALARAERCRIPVELVGGGLSLGGVLAAAAAERPRLRVRVRTAGGRTHGPVDATSWRPVSAPRRVRARGAVLIAGGLGGIGLSLARELGAAGHRLVLVDRIREEDLPPGRAAALALVRASAPVRVVCADLDRVDPGPLLRSLSDPAVHLVHAAGELVLERWSRLSGAALDRAARRRGEHLRRWVRAAAAGPLSSVLLMGSSESRSAHRGFGAYALSHACARAAVRDLAAALPGVGFTVAEWTLWSGVGMAAGVAGPGLRAAGFAAVPPAWGAHTAARLLGGAPGRGTAEVYALGGPRPPATPGSVAVVGGVGGTAVLDGADPGAALGRMVRGCLPGAGGRGRGRRRPPRARARCGPWWARRGCACGRRRRRTGAPTARTRPWSPSERAGRSGARRTVWRPSNGRYPCPRRRTAYGGR</sequence>
<evidence type="ECO:0000256" key="1">
    <source>
        <dbReference type="SAM" id="MobiDB-lite"/>
    </source>
</evidence>
<evidence type="ECO:0000313" key="3">
    <source>
        <dbReference type="EMBL" id="QUX24838.1"/>
    </source>
</evidence>
<proteinExistence type="predicted"/>
<accession>A0ABX8BVN7</accession>
<keyword evidence="4" id="KW-1185">Reference proteome</keyword>
<dbReference type="RefSeq" id="WP_260697214.1">
    <property type="nucleotide sequence ID" value="NZ_CP074133.1"/>
</dbReference>
<feature type="compositionally biased region" description="Basic residues" evidence="1">
    <location>
        <begin position="472"/>
        <end position="482"/>
    </location>
</feature>
<dbReference type="Proteomes" id="UP000676079">
    <property type="component" value="Chromosome"/>
</dbReference>
<name>A0ABX8BVN7_9ACTN</name>
<feature type="region of interest" description="Disordered" evidence="1">
    <location>
        <begin position="433"/>
        <end position="482"/>
    </location>
</feature>
<dbReference type="SMART" id="SM00822">
    <property type="entry name" value="PKS_KR"/>
    <property type="match status" value="1"/>
</dbReference>
<dbReference type="Gene3D" id="3.40.50.720">
    <property type="entry name" value="NAD(P)-binding Rossmann-like Domain"/>
    <property type="match status" value="1"/>
</dbReference>